<protein>
    <recommendedName>
        <fullName evidence="2">DUF3168 domain-containing protein</fullName>
    </recommendedName>
</protein>
<sequence length="124" mass="13390">MTLNERIIAVVTPIVPVCVPDLLVTKAGKTPPGKYCTFNYTELAEGIGDNAAHLTRALVQVHYFAPLKASTLAVRHALRDAIAAVDDFTLPSIENATDGTGQHYVLEFDAVGRWEAEDNGQGRV</sequence>
<proteinExistence type="predicted"/>
<dbReference type="EMBL" id="BK032752">
    <property type="protein sequence ID" value="DAF58411.1"/>
    <property type="molecule type" value="Genomic_DNA"/>
</dbReference>
<name>A0A8S5T5X7_9CAUD</name>
<evidence type="ECO:0008006" key="2">
    <source>
        <dbReference type="Google" id="ProtNLM"/>
    </source>
</evidence>
<evidence type="ECO:0000313" key="1">
    <source>
        <dbReference type="EMBL" id="DAF58411.1"/>
    </source>
</evidence>
<reference evidence="1" key="1">
    <citation type="journal article" date="2021" name="Proc. Natl. Acad. Sci. U.S.A.">
        <title>A Catalog of Tens of Thousands of Viruses from Human Metagenomes Reveals Hidden Associations with Chronic Diseases.</title>
        <authorList>
            <person name="Tisza M.J."/>
            <person name="Buck C.B."/>
        </authorList>
    </citation>
    <scope>NUCLEOTIDE SEQUENCE</scope>
    <source>
        <strain evidence="1">CtL7J9</strain>
    </source>
</reference>
<accession>A0A8S5T5X7</accession>
<organism evidence="1">
    <name type="scientific">Siphoviridae sp. ctL7J9</name>
    <dbReference type="NCBI Taxonomy" id="2827845"/>
    <lineage>
        <taxon>Viruses</taxon>
        <taxon>Duplodnaviria</taxon>
        <taxon>Heunggongvirae</taxon>
        <taxon>Uroviricota</taxon>
        <taxon>Caudoviricetes</taxon>
    </lineage>
</organism>